<dbReference type="InterPro" id="IPR027417">
    <property type="entry name" value="P-loop_NTPase"/>
</dbReference>
<evidence type="ECO:0000256" key="5">
    <source>
        <dbReference type="ARBA" id="ARBA00022741"/>
    </source>
</evidence>
<organism evidence="12 13">
    <name type="scientific">Candidatus Nitrohelix vancouverensis</name>
    <dbReference type="NCBI Taxonomy" id="2705534"/>
    <lineage>
        <taxon>Bacteria</taxon>
        <taxon>Pseudomonadati</taxon>
        <taxon>Nitrospinota/Tectimicrobiota group</taxon>
        <taxon>Nitrospinota</taxon>
        <taxon>Nitrospinia</taxon>
        <taxon>Nitrospinales</taxon>
        <taxon>Nitrospinaceae</taxon>
        <taxon>Candidatus Nitrohelix</taxon>
    </lineage>
</organism>
<dbReference type="EMBL" id="CP048620">
    <property type="protein sequence ID" value="QPJ65403.1"/>
    <property type="molecule type" value="Genomic_DNA"/>
</dbReference>
<evidence type="ECO:0000256" key="1">
    <source>
        <dbReference type="ARBA" id="ARBA00022448"/>
    </source>
</evidence>
<dbReference type="PANTHER" id="PTHR43514">
    <property type="entry name" value="ABC TRANSPORTER I FAMILY MEMBER 10"/>
    <property type="match status" value="1"/>
</dbReference>
<evidence type="ECO:0000256" key="4">
    <source>
        <dbReference type="ARBA" id="ARBA00022519"/>
    </source>
</evidence>
<evidence type="ECO:0000256" key="8">
    <source>
        <dbReference type="ARBA" id="ARBA00023136"/>
    </source>
</evidence>
<keyword evidence="8" id="KW-0472">Membrane</keyword>
<keyword evidence="1" id="KW-0813">Transport</keyword>
<dbReference type="GO" id="GO:0016887">
    <property type="term" value="F:ATP hydrolysis activity"/>
    <property type="evidence" value="ECO:0007669"/>
    <property type="project" value="InterPro"/>
</dbReference>
<evidence type="ECO:0000313" key="12">
    <source>
        <dbReference type="EMBL" id="QPJ65403.1"/>
    </source>
</evidence>
<evidence type="ECO:0000259" key="11">
    <source>
        <dbReference type="PROSITE" id="PS51866"/>
    </source>
</evidence>
<dbReference type="GO" id="GO:0015098">
    <property type="term" value="F:molybdate ion transmembrane transporter activity"/>
    <property type="evidence" value="ECO:0007669"/>
    <property type="project" value="InterPro"/>
</dbReference>
<dbReference type="NCBIfam" id="TIGR02142">
    <property type="entry name" value="modC_ABC"/>
    <property type="match status" value="1"/>
</dbReference>
<dbReference type="PROSITE" id="PS50893">
    <property type="entry name" value="ABC_TRANSPORTER_2"/>
    <property type="match status" value="1"/>
</dbReference>
<evidence type="ECO:0000256" key="2">
    <source>
        <dbReference type="ARBA" id="ARBA00022475"/>
    </source>
</evidence>
<dbReference type="GO" id="GO:0016020">
    <property type="term" value="C:membrane"/>
    <property type="evidence" value="ECO:0007669"/>
    <property type="project" value="InterPro"/>
</dbReference>
<dbReference type="InterPro" id="IPR004606">
    <property type="entry name" value="Mop_domain"/>
</dbReference>
<dbReference type="InterPro" id="IPR011868">
    <property type="entry name" value="ModC_ABC_ATP-bd"/>
</dbReference>
<dbReference type="SUPFAM" id="SSF52540">
    <property type="entry name" value="P-loop containing nucleoside triphosphate hydrolases"/>
    <property type="match status" value="1"/>
</dbReference>
<reference evidence="13" key="1">
    <citation type="submission" date="2020-02" db="EMBL/GenBank/DDBJ databases">
        <title>Genomic and physiological characterization of two novel Nitrospinaceae genera.</title>
        <authorList>
            <person name="Mueller A.J."/>
            <person name="Jung M.-Y."/>
            <person name="Strachan C.R."/>
            <person name="Herbold C.W."/>
            <person name="Kirkegaard R.H."/>
            <person name="Daims H."/>
        </authorList>
    </citation>
    <scope>NUCLEOTIDE SEQUENCE [LARGE SCALE GENOMIC DNA]</scope>
</reference>
<dbReference type="AlphaFoldDB" id="A0A7T0G3J5"/>
<accession>A0A7T0G3J5</accession>
<feature type="domain" description="ABC transporter" evidence="10">
    <location>
        <begin position="1"/>
        <end position="233"/>
    </location>
</feature>
<evidence type="ECO:0000256" key="7">
    <source>
        <dbReference type="ARBA" id="ARBA00022967"/>
    </source>
</evidence>
<evidence type="ECO:0000256" key="6">
    <source>
        <dbReference type="ARBA" id="ARBA00022840"/>
    </source>
</evidence>
<keyword evidence="7" id="KW-1278">Translocase</keyword>
<dbReference type="PROSITE" id="PS00211">
    <property type="entry name" value="ABC_TRANSPORTER_1"/>
    <property type="match status" value="1"/>
</dbReference>
<dbReference type="SMART" id="SM00382">
    <property type="entry name" value="AAA"/>
    <property type="match status" value="1"/>
</dbReference>
<dbReference type="GO" id="GO:0005524">
    <property type="term" value="F:ATP binding"/>
    <property type="evidence" value="ECO:0007669"/>
    <property type="project" value="UniProtKB-KW"/>
</dbReference>
<dbReference type="SUPFAM" id="SSF50331">
    <property type="entry name" value="MOP-like"/>
    <property type="match status" value="1"/>
</dbReference>
<dbReference type="Pfam" id="PF03459">
    <property type="entry name" value="TOBE"/>
    <property type="match status" value="1"/>
</dbReference>
<dbReference type="PANTHER" id="PTHR43514:SF4">
    <property type="entry name" value="ABC TRANSPORTER I FAMILY MEMBER 10"/>
    <property type="match status" value="1"/>
</dbReference>
<protein>
    <submittedName>
        <fullName evidence="12">Molybdenum ABC transporter ATP-binding protein</fullName>
    </submittedName>
</protein>
<dbReference type="InterPro" id="IPR008995">
    <property type="entry name" value="Mo/tungstate-bd_C_term_dom"/>
</dbReference>
<proteinExistence type="predicted"/>
<dbReference type="Proteomes" id="UP000594464">
    <property type="component" value="Chromosome"/>
</dbReference>
<dbReference type="Gene3D" id="3.40.50.300">
    <property type="entry name" value="P-loop containing nucleotide triphosphate hydrolases"/>
    <property type="match status" value="1"/>
</dbReference>
<keyword evidence="2" id="KW-1003">Cell membrane</keyword>
<dbReference type="InterPro" id="IPR017871">
    <property type="entry name" value="ABC_transporter-like_CS"/>
</dbReference>
<keyword evidence="3 9" id="KW-0500">Molybdenum</keyword>
<sequence>MNRLTAKFDVSFPDFALKADIDIPLEGFTAVFGPSGCGKTTLLRCLSGLTRADDGFMQVGDTVWQDERRGLFLSASERPIGYVFQDARLFAHLNVEGNLRYGMKRRSSKTDSYDQIIDILDLRRLLQARPRQLSGGEKQRVAVGRALLTQPQLLLMDEPLAALDAARKQEILPYFQRMQETLNIPVIYVTHSLNEVLQLVDTMVMLDRGRIIATGPIAEVFSSVGLKKHVGSAMVGAVLDATVMEQDDEYKLTLLQTGEHTLYAPHQDAPVGSRLRIHIHASDVFLTTSPLSEQTSVLNTLPAVIQEISNASAKEATVDIKLDVGSPLLATITRKSLELLKLSVGQKVYANIKALRTVYDIE</sequence>
<dbReference type="KEGG" id="nva:G3M78_08375"/>
<dbReference type="InterPro" id="IPR050334">
    <property type="entry name" value="Molybdenum_import_ModC"/>
</dbReference>
<feature type="domain" description="Mop" evidence="11">
    <location>
        <begin position="294"/>
        <end position="361"/>
    </location>
</feature>
<dbReference type="InterPro" id="IPR003439">
    <property type="entry name" value="ABC_transporter-like_ATP-bd"/>
</dbReference>
<evidence type="ECO:0000256" key="9">
    <source>
        <dbReference type="PROSITE-ProRule" id="PRU01213"/>
    </source>
</evidence>
<keyword evidence="6 12" id="KW-0067">ATP-binding</keyword>
<gene>
    <name evidence="12" type="primary">modC</name>
    <name evidence="12" type="ORF">G3M78_08375</name>
</gene>
<evidence type="ECO:0000259" key="10">
    <source>
        <dbReference type="PROSITE" id="PS50893"/>
    </source>
</evidence>
<keyword evidence="4" id="KW-0997">Cell inner membrane</keyword>
<keyword evidence="5" id="KW-0547">Nucleotide-binding</keyword>
<dbReference type="InterPro" id="IPR005116">
    <property type="entry name" value="Transp-assoc_OB_typ1"/>
</dbReference>
<dbReference type="GO" id="GO:0140359">
    <property type="term" value="F:ABC-type transporter activity"/>
    <property type="evidence" value="ECO:0007669"/>
    <property type="project" value="InterPro"/>
</dbReference>
<dbReference type="PROSITE" id="PS51866">
    <property type="entry name" value="MOP"/>
    <property type="match status" value="1"/>
</dbReference>
<dbReference type="Pfam" id="PF00005">
    <property type="entry name" value="ABC_tran"/>
    <property type="match status" value="1"/>
</dbReference>
<name>A0A7T0G3J5_9BACT</name>
<evidence type="ECO:0000256" key="3">
    <source>
        <dbReference type="ARBA" id="ARBA00022505"/>
    </source>
</evidence>
<dbReference type="InterPro" id="IPR003593">
    <property type="entry name" value="AAA+_ATPase"/>
</dbReference>
<evidence type="ECO:0000313" key="13">
    <source>
        <dbReference type="Proteomes" id="UP000594464"/>
    </source>
</evidence>
<dbReference type="Gene3D" id="2.40.50.100">
    <property type="match status" value="1"/>
</dbReference>